<proteinExistence type="predicted"/>
<sequence length="601" mass="67470">MLAIVIPAYDMHHQGVHFLRRALESISKQTQIDFSQIAVVVSDHSVDFAIEGFLEGYQTPFELHYVRNGTHFGNISHNLNTVIQFVLQNSPASYIKILFQDDFLLEDSYLANIFRIIQEAKPDAIITGATHSLDGANCFNPIAPQNNPFLIFGQNTISSPSTLTLSRQVCQEQLCDENVQLFMDVDWYYRIFKAYSSLVFAPELLVVNGVWDGQMQHQFDAQSFAKELSYVLNKYESDGLRAQLPAYLMLLQEKHPEHAAIVDPLVRPLIERNTILLDATNLSSTQHSIDVVLTTYNAADQINFSIRNALSQSVPPKTIIVVDANSSDHTAQMVQRIYAQEPKVRLISCPNSQIWLARQLGINQADSAYIAFLHCAPDTYPKWNTNYLEQQLAHLSKNPGATGSLGTITLAPQDEPQRNDCLINLPSAGCASNLLLIRNECTTNALLEDQLRLAEQHGQWQLLEALFSLAQAPNAKVITSQPAQTDEAIANEKILQILTWWSAYPQLILTQTQLLTIIRHAFIAAVGSTQPSLLTHLAIFNHRYQLFKPALNQDIFVRACISYLNMAGEVIKTHCQKQYSAIKAQIIRLPLANKVHQALCR</sequence>
<dbReference type="AlphaFoldDB" id="A0A6J6YVR9"/>
<dbReference type="InterPro" id="IPR001173">
    <property type="entry name" value="Glyco_trans_2-like"/>
</dbReference>
<dbReference type="PANTHER" id="PTHR43685">
    <property type="entry name" value="GLYCOSYLTRANSFERASE"/>
    <property type="match status" value="1"/>
</dbReference>
<dbReference type="CDD" id="cd00761">
    <property type="entry name" value="Glyco_tranf_GTA_type"/>
    <property type="match status" value="2"/>
</dbReference>
<gene>
    <name evidence="2" type="ORF">UFOPK3037_01497</name>
</gene>
<name>A0A6J6YVR9_9ZZZZ</name>
<reference evidence="2" key="1">
    <citation type="submission" date="2020-05" db="EMBL/GenBank/DDBJ databases">
        <authorList>
            <person name="Chiriac C."/>
            <person name="Salcher M."/>
            <person name="Ghai R."/>
            <person name="Kavagutti S V."/>
        </authorList>
    </citation>
    <scope>NUCLEOTIDE SEQUENCE</scope>
</reference>
<organism evidence="2">
    <name type="scientific">freshwater metagenome</name>
    <dbReference type="NCBI Taxonomy" id="449393"/>
    <lineage>
        <taxon>unclassified sequences</taxon>
        <taxon>metagenomes</taxon>
        <taxon>ecological metagenomes</taxon>
    </lineage>
</organism>
<dbReference type="SUPFAM" id="SSF53448">
    <property type="entry name" value="Nucleotide-diphospho-sugar transferases"/>
    <property type="match status" value="2"/>
</dbReference>
<evidence type="ECO:0000313" key="2">
    <source>
        <dbReference type="EMBL" id="CAB4813580.1"/>
    </source>
</evidence>
<dbReference type="EMBL" id="CAFAAO010000027">
    <property type="protein sequence ID" value="CAB4813580.1"/>
    <property type="molecule type" value="Genomic_DNA"/>
</dbReference>
<protein>
    <submittedName>
        <fullName evidence="2">Unannotated protein</fullName>
    </submittedName>
</protein>
<dbReference type="Pfam" id="PF00535">
    <property type="entry name" value="Glycos_transf_2"/>
    <property type="match status" value="1"/>
</dbReference>
<accession>A0A6J6YVR9</accession>
<dbReference type="PANTHER" id="PTHR43685:SF2">
    <property type="entry name" value="GLYCOSYLTRANSFERASE 2-LIKE DOMAIN-CONTAINING PROTEIN"/>
    <property type="match status" value="1"/>
</dbReference>
<evidence type="ECO:0000259" key="1">
    <source>
        <dbReference type="Pfam" id="PF00535"/>
    </source>
</evidence>
<dbReference type="InterPro" id="IPR050834">
    <property type="entry name" value="Glycosyltransf_2"/>
</dbReference>
<feature type="domain" description="Glycosyltransferase 2-like" evidence="1">
    <location>
        <begin position="291"/>
        <end position="397"/>
    </location>
</feature>
<dbReference type="InterPro" id="IPR029044">
    <property type="entry name" value="Nucleotide-diphossugar_trans"/>
</dbReference>
<dbReference type="Gene3D" id="3.90.550.10">
    <property type="entry name" value="Spore Coat Polysaccharide Biosynthesis Protein SpsA, Chain A"/>
    <property type="match status" value="2"/>
</dbReference>